<dbReference type="Gene3D" id="3.40.50.1390">
    <property type="entry name" value="Resolvase, N-terminal catalytic domain"/>
    <property type="match status" value="1"/>
</dbReference>
<dbReference type="PROSITE" id="PS00397">
    <property type="entry name" value="RECOMBINASES_1"/>
    <property type="match status" value="1"/>
</dbReference>
<dbReference type="GO" id="GO:0000150">
    <property type="term" value="F:DNA strand exchange activity"/>
    <property type="evidence" value="ECO:0007669"/>
    <property type="project" value="UniProtKB-KW"/>
</dbReference>
<evidence type="ECO:0000313" key="9">
    <source>
        <dbReference type="EMBL" id="KAB0644538.1"/>
    </source>
</evidence>
<keyword evidence="3" id="KW-0230">DNA invertase</keyword>
<evidence type="ECO:0000256" key="2">
    <source>
        <dbReference type="ARBA" id="ARBA00022908"/>
    </source>
</evidence>
<dbReference type="CDD" id="cd03768">
    <property type="entry name" value="SR_ResInv"/>
    <property type="match status" value="1"/>
</dbReference>
<reference evidence="9 10" key="1">
    <citation type="submission" date="2019-09" db="EMBL/GenBank/DDBJ databases">
        <title>Draft genome sequences of 48 bacterial type strains from the CCUG.</title>
        <authorList>
            <person name="Tunovic T."/>
            <person name="Pineiro-Iglesias B."/>
            <person name="Unosson C."/>
            <person name="Inganas E."/>
            <person name="Ohlen M."/>
            <person name="Cardew S."/>
            <person name="Jensie-Markopoulos S."/>
            <person name="Salva-Serra F."/>
            <person name="Jaen-Luchoro D."/>
            <person name="Karlsson R."/>
            <person name="Svensson-Stadler L."/>
            <person name="Chun J."/>
            <person name="Moore E."/>
        </authorList>
    </citation>
    <scope>NUCLEOTIDE SEQUENCE [LARGE SCALE GENOMIC DNA]</scope>
    <source>
        <strain evidence="9 10">CCUG 54555</strain>
    </source>
</reference>
<comment type="similarity">
    <text evidence="1">Belongs to the site-specific recombinase resolvase family.</text>
</comment>
<dbReference type="PANTHER" id="PTHR30461">
    <property type="entry name" value="DNA-INVERTASE FROM LAMBDOID PROPHAGE"/>
    <property type="match status" value="1"/>
</dbReference>
<dbReference type="OrthoDB" id="8585334at2"/>
<dbReference type="SUPFAM" id="SSF46689">
    <property type="entry name" value="Homeodomain-like"/>
    <property type="match status" value="1"/>
</dbReference>
<sequence length="195" mass="21708">MKIGYARVSTQEQNLALQKDALRRAGCEIIYTDQGLSGSGFSRPGLDQALKHLKAGSTLVVWRLDRLGRSLSKLVDLISYLERHKIKFASITEAISTDSSGGMLVFHMMAALAQFERALISERTRAGMAAARARGTKLGRKPALTESQERQALRLLETHSVTSVAERFHVHPRTLRRLCVRHQAAQTQSGRSEKR</sequence>
<dbReference type="EMBL" id="VZOJ01000002">
    <property type="protein sequence ID" value="KAB0644538.1"/>
    <property type="molecule type" value="Genomic_DNA"/>
</dbReference>
<dbReference type="FunFam" id="3.40.50.1390:FF:000001">
    <property type="entry name" value="DNA recombinase"/>
    <property type="match status" value="1"/>
</dbReference>
<organism evidence="9 10">
    <name type="scientific">Burkholderia latens</name>
    <dbReference type="NCBI Taxonomy" id="488446"/>
    <lineage>
        <taxon>Bacteria</taxon>
        <taxon>Pseudomonadati</taxon>
        <taxon>Pseudomonadota</taxon>
        <taxon>Betaproteobacteria</taxon>
        <taxon>Burkholderiales</taxon>
        <taxon>Burkholderiaceae</taxon>
        <taxon>Burkholderia</taxon>
        <taxon>Burkholderia cepacia complex</taxon>
    </lineage>
</organism>
<evidence type="ECO:0000256" key="1">
    <source>
        <dbReference type="ARBA" id="ARBA00009913"/>
    </source>
</evidence>
<dbReference type="InterPro" id="IPR009057">
    <property type="entry name" value="Homeodomain-like_sf"/>
</dbReference>
<dbReference type="GeneID" id="99788264"/>
<accession>A0A6H9T9Q8</accession>
<protein>
    <submittedName>
        <fullName evidence="9">Recombinase family protein</fullName>
    </submittedName>
</protein>
<dbReference type="GO" id="GO:0003677">
    <property type="term" value="F:DNA binding"/>
    <property type="evidence" value="ECO:0007669"/>
    <property type="project" value="UniProtKB-KW"/>
</dbReference>
<proteinExistence type="inferred from homology"/>
<dbReference type="SMART" id="SM00857">
    <property type="entry name" value="Resolvase"/>
    <property type="match status" value="1"/>
</dbReference>
<feature type="domain" description="Resolvase/invertase-type recombinase catalytic" evidence="8">
    <location>
        <begin position="1"/>
        <end position="135"/>
    </location>
</feature>
<evidence type="ECO:0000313" key="10">
    <source>
        <dbReference type="Proteomes" id="UP000430232"/>
    </source>
</evidence>
<evidence type="ECO:0000256" key="6">
    <source>
        <dbReference type="PIRSR" id="PIRSR606118-50"/>
    </source>
</evidence>
<keyword evidence="4" id="KW-0238">DNA-binding</keyword>
<keyword evidence="5" id="KW-0233">DNA recombination</keyword>
<dbReference type="InterPro" id="IPR006118">
    <property type="entry name" value="Recombinase_CS"/>
</dbReference>
<evidence type="ECO:0000256" key="4">
    <source>
        <dbReference type="ARBA" id="ARBA00023125"/>
    </source>
</evidence>
<dbReference type="Pfam" id="PF00239">
    <property type="entry name" value="Resolvase"/>
    <property type="match status" value="1"/>
</dbReference>
<evidence type="ECO:0000259" key="8">
    <source>
        <dbReference type="PROSITE" id="PS51736"/>
    </source>
</evidence>
<dbReference type="Proteomes" id="UP000430232">
    <property type="component" value="Unassembled WGS sequence"/>
</dbReference>
<evidence type="ECO:0000256" key="5">
    <source>
        <dbReference type="ARBA" id="ARBA00023172"/>
    </source>
</evidence>
<dbReference type="PROSITE" id="PS51736">
    <property type="entry name" value="RECOMBINASES_3"/>
    <property type="match status" value="1"/>
</dbReference>
<keyword evidence="2" id="KW-0229">DNA integration</keyword>
<evidence type="ECO:0000256" key="3">
    <source>
        <dbReference type="ARBA" id="ARBA00023100"/>
    </source>
</evidence>
<evidence type="ECO:0000256" key="7">
    <source>
        <dbReference type="PROSITE-ProRule" id="PRU10137"/>
    </source>
</evidence>
<comment type="caution">
    <text evidence="9">The sequence shown here is derived from an EMBL/GenBank/DDBJ whole genome shotgun (WGS) entry which is preliminary data.</text>
</comment>
<name>A0A6H9T9Q8_9BURK</name>
<dbReference type="RefSeq" id="WP_151062569.1">
    <property type="nucleotide sequence ID" value="NZ_CABVPL010000004.1"/>
</dbReference>
<dbReference type="PANTHER" id="PTHR30461:SF2">
    <property type="entry name" value="SERINE RECOMBINASE PINE-RELATED"/>
    <property type="match status" value="1"/>
</dbReference>
<dbReference type="InterPro" id="IPR036162">
    <property type="entry name" value="Resolvase-like_N_sf"/>
</dbReference>
<feature type="active site" description="O-(5'-phospho-DNA)-serine intermediate" evidence="6 7">
    <location>
        <position position="9"/>
    </location>
</feature>
<dbReference type="AlphaFoldDB" id="A0A6H9T9Q8"/>
<keyword evidence="10" id="KW-1185">Reference proteome</keyword>
<dbReference type="InterPro" id="IPR050639">
    <property type="entry name" value="SSR_resolvase"/>
</dbReference>
<dbReference type="Gene3D" id="1.10.10.60">
    <property type="entry name" value="Homeodomain-like"/>
    <property type="match status" value="1"/>
</dbReference>
<dbReference type="SUPFAM" id="SSF53041">
    <property type="entry name" value="Resolvase-like"/>
    <property type="match status" value="1"/>
</dbReference>
<gene>
    <name evidence="9" type="ORF">F7R21_01680</name>
</gene>
<dbReference type="GO" id="GO:0015074">
    <property type="term" value="P:DNA integration"/>
    <property type="evidence" value="ECO:0007669"/>
    <property type="project" value="UniProtKB-KW"/>
</dbReference>
<dbReference type="InterPro" id="IPR006119">
    <property type="entry name" value="Resolv_N"/>
</dbReference>